<evidence type="ECO:0000256" key="1">
    <source>
        <dbReference type="SAM" id="MobiDB-lite"/>
    </source>
</evidence>
<organism evidence="2 3">
    <name type="scientific">Stegodyphus mimosarum</name>
    <name type="common">African social velvet spider</name>
    <dbReference type="NCBI Taxonomy" id="407821"/>
    <lineage>
        <taxon>Eukaryota</taxon>
        <taxon>Metazoa</taxon>
        <taxon>Ecdysozoa</taxon>
        <taxon>Arthropoda</taxon>
        <taxon>Chelicerata</taxon>
        <taxon>Arachnida</taxon>
        <taxon>Araneae</taxon>
        <taxon>Araneomorphae</taxon>
        <taxon>Entelegynae</taxon>
        <taxon>Eresoidea</taxon>
        <taxon>Eresidae</taxon>
        <taxon>Stegodyphus</taxon>
    </lineage>
</organism>
<dbReference type="Proteomes" id="UP000054359">
    <property type="component" value="Unassembled WGS sequence"/>
</dbReference>
<proteinExistence type="predicted"/>
<feature type="non-terminal residue" evidence="2">
    <location>
        <position position="109"/>
    </location>
</feature>
<dbReference type="AlphaFoldDB" id="A0A087TY48"/>
<feature type="compositionally biased region" description="Basic residues" evidence="1">
    <location>
        <begin position="29"/>
        <end position="50"/>
    </location>
</feature>
<reference evidence="2 3" key="1">
    <citation type="submission" date="2013-11" db="EMBL/GenBank/DDBJ databases">
        <title>Genome sequencing of Stegodyphus mimosarum.</title>
        <authorList>
            <person name="Bechsgaard J."/>
        </authorList>
    </citation>
    <scope>NUCLEOTIDE SEQUENCE [LARGE SCALE GENOMIC DNA]</scope>
</reference>
<dbReference type="EMBL" id="KK117282">
    <property type="protein sequence ID" value="KFM70037.1"/>
    <property type="molecule type" value="Genomic_DNA"/>
</dbReference>
<name>A0A087TY48_STEMI</name>
<protein>
    <submittedName>
        <fullName evidence="2">Uncharacterized protein</fullName>
    </submittedName>
</protein>
<keyword evidence="3" id="KW-1185">Reference proteome</keyword>
<evidence type="ECO:0000313" key="2">
    <source>
        <dbReference type="EMBL" id="KFM70037.1"/>
    </source>
</evidence>
<accession>A0A087TY48</accession>
<sequence length="109" mass="12784">MTMHSAKFQQFSDSFQVKTNCCGHGKNNCAKKKKKKKKKKNKKKKKKKKKNTFIPNVSFFSSQFYRMLSVVPLQKWPCLLYISLKLVTNEFVTFWGGDNQKVPNLFLNV</sequence>
<evidence type="ECO:0000313" key="3">
    <source>
        <dbReference type="Proteomes" id="UP000054359"/>
    </source>
</evidence>
<feature type="region of interest" description="Disordered" evidence="1">
    <location>
        <begin position="28"/>
        <end position="50"/>
    </location>
</feature>
<gene>
    <name evidence="2" type="ORF">X975_10527</name>
</gene>